<comment type="similarity">
    <text evidence="2 7">Belongs to the PhoU family.</text>
</comment>
<dbReference type="GO" id="GO:0005737">
    <property type="term" value="C:cytoplasm"/>
    <property type="evidence" value="ECO:0007669"/>
    <property type="project" value="UniProtKB-SubCell"/>
</dbReference>
<sequence>MREEFDAALLEIGRLLVSMAEAVRTAMSQATDALIDADLALAEGVVARDAEVDTTYQEVERTVHQVLARQAPVASDLRTVVSALHIAGDIERMGDLATHVARTARRRHPAPALPQELVGVFRQMGNVADKLAGEMATVLSAPNAARAARMDDADDAMDALHRQLLQVVLGPGWPHGIEPAVDAALLGRFYERYADHAVNAGRHVVYLVTGAPAGPAAAAGPAPTAI</sequence>
<dbReference type="PANTHER" id="PTHR42930">
    <property type="entry name" value="PHOSPHATE-SPECIFIC TRANSPORT SYSTEM ACCESSORY PROTEIN PHOU"/>
    <property type="match status" value="1"/>
</dbReference>
<proteinExistence type="inferred from homology"/>
<evidence type="ECO:0000256" key="2">
    <source>
        <dbReference type="ARBA" id="ARBA00008107"/>
    </source>
</evidence>
<keyword evidence="4 7" id="KW-0813">Transport</keyword>
<evidence type="ECO:0000313" key="9">
    <source>
        <dbReference type="EMBL" id="GGK29819.1"/>
    </source>
</evidence>
<dbReference type="InterPro" id="IPR038078">
    <property type="entry name" value="PhoU-like_sf"/>
</dbReference>
<evidence type="ECO:0000256" key="6">
    <source>
        <dbReference type="ARBA" id="ARBA00022592"/>
    </source>
</evidence>
<evidence type="ECO:0000256" key="1">
    <source>
        <dbReference type="ARBA" id="ARBA00004496"/>
    </source>
</evidence>
<feature type="domain" description="PhoU" evidence="8">
    <location>
        <begin position="122"/>
        <end position="202"/>
    </location>
</feature>
<keyword evidence="10" id="KW-1185">Reference proteome</keyword>
<dbReference type="Pfam" id="PF01895">
    <property type="entry name" value="PhoU"/>
    <property type="match status" value="2"/>
</dbReference>
<dbReference type="GO" id="GO:0006817">
    <property type="term" value="P:phosphate ion transport"/>
    <property type="evidence" value="ECO:0007669"/>
    <property type="project" value="UniProtKB-KW"/>
</dbReference>
<keyword evidence="6 7" id="KW-0592">Phosphate transport</keyword>
<evidence type="ECO:0000256" key="5">
    <source>
        <dbReference type="ARBA" id="ARBA00022490"/>
    </source>
</evidence>
<evidence type="ECO:0000256" key="3">
    <source>
        <dbReference type="ARBA" id="ARBA00011738"/>
    </source>
</evidence>
<dbReference type="GO" id="GO:0030643">
    <property type="term" value="P:intracellular phosphate ion homeostasis"/>
    <property type="evidence" value="ECO:0007669"/>
    <property type="project" value="InterPro"/>
</dbReference>
<reference evidence="9" key="1">
    <citation type="journal article" date="2014" name="Int. J. Syst. Evol. Microbiol.">
        <title>Complete genome sequence of Corynebacterium casei LMG S-19264T (=DSM 44701T), isolated from a smear-ripened cheese.</title>
        <authorList>
            <consortium name="US DOE Joint Genome Institute (JGI-PGF)"/>
            <person name="Walter F."/>
            <person name="Albersmeier A."/>
            <person name="Kalinowski J."/>
            <person name="Ruckert C."/>
        </authorList>
    </citation>
    <scope>NUCLEOTIDE SEQUENCE</scope>
    <source>
        <strain evidence="9">JCM 3091</strain>
    </source>
</reference>
<evidence type="ECO:0000256" key="7">
    <source>
        <dbReference type="PIRNR" id="PIRNR003107"/>
    </source>
</evidence>
<evidence type="ECO:0000313" key="10">
    <source>
        <dbReference type="Proteomes" id="UP000662200"/>
    </source>
</evidence>
<dbReference type="InterPro" id="IPR028366">
    <property type="entry name" value="PhoU"/>
</dbReference>
<accession>A0A8J3BLI5</accession>
<protein>
    <recommendedName>
        <fullName evidence="7">Phosphate-specific transport system accessory protein PhoU</fullName>
    </recommendedName>
</protein>
<reference evidence="9" key="2">
    <citation type="submission" date="2020-09" db="EMBL/GenBank/DDBJ databases">
        <authorList>
            <person name="Sun Q."/>
            <person name="Ohkuma M."/>
        </authorList>
    </citation>
    <scope>NUCLEOTIDE SEQUENCE</scope>
    <source>
        <strain evidence="9">JCM 3091</strain>
    </source>
</reference>
<dbReference type="AlphaFoldDB" id="A0A8J3BLI5"/>
<dbReference type="SUPFAM" id="SSF109755">
    <property type="entry name" value="PhoU-like"/>
    <property type="match status" value="1"/>
</dbReference>
<comment type="subcellular location">
    <subcellularLocation>
        <location evidence="1 7">Cytoplasm</location>
    </subcellularLocation>
</comment>
<comment type="caution">
    <text evidence="9">The sequence shown here is derived from an EMBL/GenBank/DDBJ whole genome shotgun (WGS) entry which is preliminary data.</text>
</comment>
<name>A0A8J3BLI5_9ACTN</name>
<dbReference type="FunFam" id="1.20.58.220:FF:000004">
    <property type="entry name" value="Phosphate-specific transport system accessory protein PhoU"/>
    <property type="match status" value="1"/>
</dbReference>
<comment type="function">
    <text evidence="7">Plays a role in the regulation of phosphate uptake.</text>
</comment>
<dbReference type="NCBIfam" id="TIGR02135">
    <property type="entry name" value="phoU_full"/>
    <property type="match status" value="1"/>
</dbReference>
<evidence type="ECO:0000259" key="8">
    <source>
        <dbReference type="Pfam" id="PF01895"/>
    </source>
</evidence>
<dbReference type="Gene3D" id="1.20.58.220">
    <property type="entry name" value="Phosphate transport system protein phou homolog 2, domain 2"/>
    <property type="match status" value="1"/>
</dbReference>
<dbReference type="InterPro" id="IPR026022">
    <property type="entry name" value="PhoU_dom"/>
</dbReference>
<dbReference type="PANTHER" id="PTHR42930:SF3">
    <property type="entry name" value="PHOSPHATE-SPECIFIC TRANSPORT SYSTEM ACCESSORY PROTEIN PHOU"/>
    <property type="match status" value="1"/>
</dbReference>
<dbReference type="Proteomes" id="UP000662200">
    <property type="component" value="Unassembled WGS sequence"/>
</dbReference>
<gene>
    <name evidence="9" type="primary">phoU</name>
    <name evidence="9" type="ORF">GCM10010124_23170</name>
</gene>
<comment type="subunit">
    <text evidence="3 7">Homodimer.</text>
</comment>
<keyword evidence="5 7" id="KW-0963">Cytoplasm</keyword>
<organism evidence="9 10">
    <name type="scientific">Pilimelia terevasa</name>
    <dbReference type="NCBI Taxonomy" id="53372"/>
    <lineage>
        <taxon>Bacteria</taxon>
        <taxon>Bacillati</taxon>
        <taxon>Actinomycetota</taxon>
        <taxon>Actinomycetes</taxon>
        <taxon>Micromonosporales</taxon>
        <taxon>Micromonosporaceae</taxon>
        <taxon>Pilimelia</taxon>
    </lineage>
</organism>
<dbReference type="GO" id="GO:0045936">
    <property type="term" value="P:negative regulation of phosphate metabolic process"/>
    <property type="evidence" value="ECO:0007669"/>
    <property type="project" value="InterPro"/>
</dbReference>
<dbReference type="EMBL" id="BMQC01000007">
    <property type="protein sequence ID" value="GGK29819.1"/>
    <property type="molecule type" value="Genomic_DNA"/>
</dbReference>
<evidence type="ECO:0000256" key="4">
    <source>
        <dbReference type="ARBA" id="ARBA00022448"/>
    </source>
</evidence>
<dbReference type="PIRSF" id="PIRSF003107">
    <property type="entry name" value="PhoU"/>
    <property type="match status" value="1"/>
</dbReference>
<feature type="domain" description="PhoU" evidence="8">
    <location>
        <begin position="17"/>
        <end position="103"/>
    </location>
</feature>